<organism evidence="1 2">
    <name type="scientific">Corchorus capsularis</name>
    <name type="common">Jute</name>
    <dbReference type="NCBI Taxonomy" id="210143"/>
    <lineage>
        <taxon>Eukaryota</taxon>
        <taxon>Viridiplantae</taxon>
        <taxon>Streptophyta</taxon>
        <taxon>Embryophyta</taxon>
        <taxon>Tracheophyta</taxon>
        <taxon>Spermatophyta</taxon>
        <taxon>Magnoliopsida</taxon>
        <taxon>eudicotyledons</taxon>
        <taxon>Gunneridae</taxon>
        <taxon>Pentapetalae</taxon>
        <taxon>rosids</taxon>
        <taxon>malvids</taxon>
        <taxon>Malvales</taxon>
        <taxon>Malvaceae</taxon>
        <taxon>Grewioideae</taxon>
        <taxon>Apeibeae</taxon>
        <taxon>Corchorus</taxon>
    </lineage>
</organism>
<dbReference type="AlphaFoldDB" id="A0A1R3ILC2"/>
<evidence type="ECO:0000313" key="2">
    <source>
        <dbReference type="Proteomes" id="UP000188268"/>
    </source>
</evidence>
<evidence type="ECO:0000313" key="1">
    <source>
        <dbReference type="EMBL" id="OMO83341.1"/>
    </source>
</evidence>
<reference evidence="1 2" key="1">
    <citation type="submission" date="2013-09" db="EMBL/GenBank/DDBJ databases">
        <title>Corchorus capsularis genome sequencing.</title>
        <authorList>
            <person name="Alam M."/>
            <person name="Haque M.S."/>
            <person name="Islam M.S."/>
            <person name="Emdad E.M."/>
            <person name="Islam M.M."/>
            <person name="Ahmed B."/>
            <person name="Halim A."/>
            <person name="Hossen Q.M.M."/>
            <person name="Hossain M.Z."/>
            <person name="Ahmed R."/>
            <person name="Khan M.M."/>
            <person name="Islam R."/>
            <person name="Rashid M.M."/>
            <person name="Khan S.A."/>
            <person name="Rahman M.S."/>
            <person name="Alam M."/>
        </authorList>
    </citation>
    <scope>NUCLEOTIDE SEQUENCE [LARGE SCALE GENOMIC DNA]</scope>
    <source>
        <strain evidence="2">cv. CVL-1</strain>
        <tissue evidence="1">Whole seedling</tissue>
    </source>
</reference>
<gene>
    <name evidence="1" type="ORF">CCACVL1_11422</name>
</gene>
<protein>
    <submittedName>
        <fullName evidence="1">Uncharacterized protein</fullName>
    </submittedName>
</protein>
<dbReference type="EMBL" id="AWWV01009880">
    <property type="protein sequence ID" value="OMO83341.1"/>
    <property type="molecule type" value="Genomic_DNA"/>
</dbReference>
<proteinExistence type="predicted"/>
<name>A0A1R3ILC2_COCAP</name>
<keyword evidence="2" id="KW-1185">Reference proteome</keyword>
<comment type="caution">
    <text evidence="1">The sequence shown here is derived from an EMBL/GenBank/DDBJ whole genome shotgun (WGS) entry which is preliminary data.</text>
</comment>
<accession>A0A1R3ILC2</accession>
<dbReference type="Gramene" id="OMO83341">
    <property type="protein sequence ID" value="OMO83341"/>
    <property type="gene ID" value="CCACVL1_11422"/>
</dbReference>
<sequence length="25" mass="2803">MGPNVFRAAQFEAFSDGVLAVYTRR</sequence>
<dbReference type="Proteomes" id="UP000188268">
    <property type="component" value="Unassembled WGS sequence"/>
</dbReference>